<dbReference type="AlphaFoldDB" id="A0A644TC68"/>
<accession>A0A644TC68</accession>
<proteinExistence type="predicted"/>
<evidence type="ECO:0000313" key="1">
    <source>
        <dbReference type="EMBL" id="MPL63471.1"/>
    </source>
</evidence>
<organism evidence="1">
    <name type="scientific">bioreactor metagenome</name>
    <dbReference type="NCBI Taxonomy" id="1076179"/>
    <lineage>
        <taxon>unclassified sequences</taxon>
        <taxon>metagenomes</taxon>
        <taxon>ecological metagenomes</taxon>
    </lineage>
</organism>
<name>A0A644TC68_9ZZZZ</name>
<comment type="caution">
    <text evidence="1">The sequence shown here is derived from an EMBL/GenBank/DDBJ whole genome shotgun (WGS) entry which is preliminary data.</text>
</comment>
<protein>
    <submittedName>
        <fullName evidence="1">Uncharacterized protein</fullName>
    </submittedName>
</protein>
<dbReference type="EMBL" id="VSSQ01000021">
    <property type="protein sequence ID" value="MPL63471.1"/>
    <property type="molecule type" value="Genomic_DNA"/>
</dbReference>
<reference evidence="1" key="1">
    <citation type="submission" date="2019-08" db="EMBL/GenBank/DDBJ databases">
        <authorList>
            <person name="Kucharzyk K."/>
            <person name="Murdoch R.W."/>
            <person name="Higgins S."/>
            <person name="Loffler F."/>
        </authorList>
    </citation>
    <scope>NUCLEOTIDE SEQUENCE</scope>
</reference>
<gene>
    <name evidence="1" type="ORF">SDC9_09099</name>
</gene>
<sequence>MKQIMKTAFALLVALFVTTISSSPVQAASAPDSQDTIKLTVNVNIDQPDIFWNYTFLTKDADLGKPEKIKLIWSRGSSPSKEKTETMLITDKASASTTIITNKGEIVNLRVCVYGPKNMKINTIDLQVRNSGQSETVNISPPEYTEPYMSWGNY</sequence>